<sequence>NRVGFRHKYGRILPKEMVGYRLRIRIPPQNRIGFCPRRRLDIAPENDRILLQQTVGFCPQRRRYDSDPKDGKIVPQKTVRFRTQYGGNPLQNTNSARENGKTPPKKTAGFRLRTRVRFRPRIRYDSAQGDGRISLQKTVGFCVSR</sequence>
<gene>
    <name evidence="2" type="ORF">Hamer_G007698</name>
</gene>
<reference evidence="2" key="1">
    <citation type="journal article" date="2021" name="Sci. Adv.">
        <title>The American lobster genome reveals insights on longevity, neural, and immune adaptations.</title>
        <authorList>
            <person name="Polinski J.M."/>
            <person name="Zimin A.V."/>
            <person name="Clark K.F."/>
            <person name="Kohn A.B."/>
            <person name="Sadowski N."/>
            <person name="Timp W."/>
            <person name="Ptitsyn A."/>
            <person name="Khanna P."/>
            <person name="Romanova D.Y."/>
            <person name="Williams P."/>
            <person name="Greenwood S.J."/>
            <person name="Moroz L.L."/>
            <person name="Walt D.R."/>
            <person name="Bodnar A.G."/>
        </authorList>
    </citation>
    <scope>NUCLEOTIDE SEQUENCE</scope>
    <source>
        <strain evidence="2">GMGI-L3</strain>
    </source>
</reference>
<comment type="caution">
    <text evidence="2">The sequence shown here is derived from an EMBL/GenBank/DDBJ whole genome shotgun (WGS) entry which is preliminary data.</text>
</comment>
<organism evidence="2 3">
    <name type="scientific">Homarus americanus</name>
    <name type="common">American lobster</name>
    <dbReference type="NCBI Taxonomy" id="6706"/>
    <lineage>
        <taxon>Eukaryota</taxon>
        <taxon>Metazoa</taxon>
        <taxon>Ecdysozoa</taxon>
        <taxon>Arthropoda</taxon>
        <taxon>Crustacea</taxon>
        <taxon>Multicrustacea</taxon>
        <taxon>Malacostraca</taxon>
        <taxon>Eumalacostraca</taxon>
        <taxon>Eucarida</taxon>
        <taxon>Decapoda</taxon>
        <taxon>Pleocyemata</taxon>
        <taxon>Astacidea</taxon>
        <taxon>Nephropoidea</taxon>
        <taxon>Nephropidae</taxon>
        <taxon>Homarus</taxon>
    </lineage>
</organism>
<dbReference type="EMBL" id="JAHLQT010030594">
    <property type="protein sequence ID" value="KAG7160918.1"/>
    <property type="molecule type" value="Genomic_DNA"/>
</dbReference>
<evidence type="ECO:0000256" key="1">
    <source>
        <dbReference type="SAM" id="MobiDB-lite"/>
    </source>
</evidence>
<accession>A0A8J5JTX4</accession>
<feature type="compositionally biased region" description="Polar residues" evidence="1">
    <location>
        <begin position="85"/>
        <end position="97"/>
    </location>
</feature>
<proteinExistence type="predicted"/>
<feature type="non-terminal residue" evidence="2">
    <location>
        <position position="145"/>
    </location>
</feature>
<feature type="region of interest" description="Disordered" evidence="1">
    <location>
        <begin position="84"/>
        <end position="108"/>
    </location>
</feature>
<protein>
    <submittedName>
        <fullName evidence="2">Uncharacterized protein</fullName>
    </submittedName>
</protein>
<evidence type="ECO:0000313" key="3">
    <source>
        <dbReference type="Proteomes" id="UP000747542"/>
    </source>
</evidence>
<name>A0A8J5JTX4_HOMAM</name>
<evidence type="ECO:0000313" key="2">
    <source>
        <dbReference type="EMBL" id="KAG7160918.1"/>
    </source>
</evidence>
<dbReference type="Proteomes" id="UP000747542">
    <property type="component" value="Unassembled WGS sequence"/>
</dbReference>
<dbReference type="AlphaFoldDB" id="A0A8J5JTX4"/>
<keyword evidence="3" id="KW-1185">Reference proteome</keyword>
<feature type="non-terminal residue" evidence="2">
    <location>
        <position position="1"/>
    </location>
</feature>